<dbReference type="RefSeq" id="WP_068992430.1">
    <property type="nucleotide sequence ID" value="NZ_CP012418.1"/>
</dbReference>
<accession>A0A1B3BC45</accession>
<dbReference type="EMBL" id="CP012418">
    <property type="protein sequence ID" value="AOE50370.1"/>
    <property type="molecule type" value="Genomic_DNA"/>
</dbReference>
<dbReference type="OrthoDB" id="6996126at2"/>
<dbReference type="Proteomes" id="UP000094147">
    <property type="component" value="Chromosome"/>
</dbReference>
<evidence type="ECO:0000313" key="1">
    <source>
        <dbReference type="EMBL" id="AOE50370.1"/>
    </source>
</evidence>
<name>A0A1B3BC45_9GAMM</name>
<protein>
    <submittedName>
        <fullName evidence="1">Putative transcriptional regulator, fis family protein</fullName>
    </submittedName>
</protein>
<dbReference type="AlphaFoldDB" id="A0A1B3BC45"/>
<dbReference type="STRING" id="1144748.KS2013_1660"/>
<keyword evidence="2" id="KW-1185">Reference proteome</keyword>
<organism evidence="1 2">
    <name type="scientific">Kangiella sediminilitoris</name>
    <dbReference type="NCBI Taxonomy" id="1144748"/>
    <lineage>
        <taxon>Bacteria</taxon>
        <taxon>Pseudomonadati</taxon>
        <taxon>Pseudomonadota</taxon>
        <taxon>Gammaproteobacteria</taxon>
        <taxon>Kangiellales</taxon>
        <taxon>Kangiellaceae</taxon>
        <taxon>Kangiella</taxon>
    </lineage>
</organism>
<evidence type="ECO:0000313" key="2">
    <source>
        <dbReference type="Proteomes" id="UP000094147"/>
    </source>
</evidence>
<reference evidence="2" key="1">
    <citation type="submission" date="2015-08" db="EMBL/GenBank/DDBJ databases">
        <authorList>
            <person name="Kim K.M."/>
        </authorList>
    </citation>
    <scope>NUCLEOTIDE SEQUENCE [LARGE SCALE GENOMIC DNA]</scope>
    <source>
        <strain evidence="2">KCTC 23892</strain>
    </source>
</reference>
<proteinExistence type="predicted"/>
<sequence length="115" mass="13457">MNKSDKKIEKQIISTLTEACHILSDSIEGFEWLTHMVDYRHYPDSLLVVCIFDNDQSLSKAIQEHQDSFLRSLITEKLQAINVPVKNSRKQITFDTEEACDRHHGGNWSRRFESY</sequence>
<dbReference type="KEGG" id="ksd:KS2013_1660"/>
<gene>
    <name evidence="1" type="ORF">KS2013_1660</name>
</gene>